<name>D4H5T1_DENA2</name>
<dbReference type="KEGG" id="dap:Dacet_2768"/>
<dbReference type="HOGENOM" id="CLU_419042_0_0_0"/>
<dbReference type="EMBL" id="CP001968">
    <property type="protein sequence ID" value="ADD69522.1"/>
    <property type="molecule type" value="Genomic_DNA"/>
</dbReference>
<dbReference type="PRINTS" id="PR00344">
    <property type="entry name" value="BCTRLSENSOR"/>
</dbReference>
<evidence type="ECO:0000256" key="2">
    <source>
        <dbReference type="ARBA" id="ARBA00012438"/>
    </source>
</evidence>
<dbReference type="InterPro" id="IPR035965">
    <property type="entry name" value="PAS-like_dom_sf"/>
</dbReference>
<evidence type="ECO:0000313" key="11">
    <source>
        <dbReference type="Proteomes" id="UP000002012"/>
    </source>
</evidence>
<dbReference type="Pfam" id="PF13188">
    <property type="entry name" value="PAS_8"/>
    <property type="match status" value="1"/>
</dbReference>
<evidence type="ECO:0000256" key="7">
    <source>
        <dbReference type="ARBA" id="ARBA00023012"/>
    </source>
</evidence>
<evidence type="ECO:0000313" key="10">
    <source>
        <dbReference type="EMBL" id="ADD69522.1"/>
    </source>
</evidence>
<keyword evidence="4" id="KW-0547">Nucleotide-binding</keyword>
<dbReference type="eggNOG" id="COG4191">
    <property type="taxonomic scope" value="Bacteria"/>
</dbReference>
<dbReference type="SUPFAM" id="SSF55785">
    <property type="entry name" value="PYP-like sensor domain (PAS domain)"/>
    <property type="match status" value="1"/>
</dbReference>
<dbReference type="SUPFAM" id="SSF55874">
    <property type="entry name" value="ATPase domain of HSP90 chaperone/DNA topoisomerase II/histidine kinase"/>
    <property type="match status" value="1"/>
</dbReference>
<evidence type="ECO:0000256" key="6">
    <source>
        <dbReference type="ARBA" id="ARBA00022840"/>
    </source>
</evidence>
<dbReference type="InterPro" id="IPR036890">
    <property type="entry name" value="HATPase_C_sf"/>
</dbReference>
<dbReference type="Gene3D" id="3.30.450.20">
    <property type="entry name" value="PAS domain"/>
    <property type="match status" value="1"/>
</dbReference>
<evidence type="ECO:0000259" key="9">
    <source>
        <dbReference type="PROSITE" id="PS50109"/>
    </source>
</evidence>
<dbReference type="PaxDb" id="522772-Dacet_2768"/>
<dbReference type="OrthoDB" id="9759607at2"/>
<keyword evidence="3" id="KW-0808">Transferase</keyword>
<dbReference type="InterPro" id="IPR005467">
    <property type="entry name" value="His_kinase_dom"/>
</dbReference>
<organism evidence="10 11">
    <name type="scientific">Denitrovibrio acetiphilus (strain DSM 12809 / NBRC 114555 / N2460)</name>
    <dbReference type="NCBI Taxonomy" id="522772"/>
    <lineage>
        <taxon>Bacteria</taxon>
        <taxon>Pseudomonadati</taxon>
        <taxon>Deferribacterota</taxon>
        <taxon>Deferribacteres</taxon>
        <taxon>Deferribacterales</taxon>
        <taxon>Geovibrionaceae</taxon>
        <taxon>Denitrovibrio</taxon>
    </lineage>
</organism>
<keyword evidence="5 10" id="KW-0418">Kinase</keyword>
<dbReference type="Proteomes" id="UP000002012">
    <property type="component" value="Chromosome"/>
</dbReference>
<dbReference type="InParanoid" id="D4H5T1"/>
<protein>
    <recommendedName>
        <fullName evidence="2">histidine kinase</fullName>
        <ecNumber evidence="2">2.7.13.3</ecNumber>
    </recommendedName>
</protein>
<accession>D4H5T1</accession>
<evidence type="ECO:0000256" key="3">
    <source>
        <dbReference type="ARBA" id="ARBA00022679"/>
    </source>
</evidence>
<dbReference type="AlphaFoldDB" id="D4H5T1"/>
<feature type="transmembrane region" description="Helical" evidence="8">
    <location>
        <begin position="275"/>
        <end position="296"/>
    </location>
</feature>
<keyword evidence="8" id="KW-0812">Transmembrane</keyword>
<dbReference type="InterPro" id="IPR003594">
    <property type="entry name" value="HATPase_dom"/>
</dbReference>
<dbReference type="STRING" id="522772.Dacet_2768"/>
<comment type="catalytic activity">
    <reaction evidence="1">
        <text>ATP + protein L-histidine = ADP + protein N-phospho-L-histidine.</text>
        <dbReference type="EC" id="2.7.13.3"/>
    </reaction>
</comment>
<keyword evidence="7" id="KW-0902">Two-component regulatory system</keyword>
<dbReference type="SMART" id="SM00387">
    <property type="entry name" value="HATPase_c"/>
    <property type="match status" value="1"/>
</dbReference>
<dbReference type="Gene3D" id="3.30.565.10">
    <property type="entry name" value="Histidine kinase-like ATPase, C-terminal domain"/>
    <property type="match status" value="1"/>
</dbReference>
<dbReference type="Gene3D" id="1.10.287.130">
    <property type="match status" value="1"/>
</dbReference>
<dbReference type="InterPro" id="IPR000014">
    <property type="entry name" value="PAS"/>
</dbReference>
<gene>
    <name evidence="10" type="ordered locus">Dacet_2768</name>
</gene>
<keyword evidence="6" id="KW-0067">ATP-binding</keyword>
<dbReference type="RefSeq" id="WP_013012015.1">
    <property type="nucleotide sequence ID" value="NC_013943.1"/>
</dbReference>
<dbReference type="EC" id="2.7.13.3" evidence="2"/>
<dbReference type="PANTHER" id="PTHR43065">
    <property type="entry name" value="SENSOR HISTIDINE KINASE"/>
    <property type="match status" value="1"/>
</dbReference>
<evidence type="ECO:0000256" key="5">
    <source>
        <dbReference type="ARBA" id="ARBA00022777"/>
    </source>
</evidence>
<dbReference type="GO" id="GO:0004673">
    <property type="term" value="F:protein histidine kinase activity"/>
    <property type="evidence" value="ECO:0007669"/>
    <property type="project" value="UniProtKB-EC"/>
</dbReference>
<evidence type="ECO:0000256" key="4">
    <source>
        <dbReference type="ARBA" id="ARBA00022741"/>
    </source>
</evidence>
<dbReference type="PANTHER" id="PTHR43065:SF46">
    <property type="entry name" value="C4-DICARBOXYLATE TRANSPORT SENSOR PROTEIN DCTB"/>
    <property type="match status" value="1"/>
</dbReference>
<dbReference type="GO" id="GO:0000160">
    <property type="term" value="P:phosphorelay signal transduction system"/>
    <property type="evidence" value="ECO:0007669"/>
    <property type="project" value="UniProtKB-KW"/>
</dbReference>
<keyword evidence="11" id="KW-1185">Reference proteome</keyword>
<dbReference type="InterPro" id="IPR004358">
    <property type="entry name" value="Sig_transdc_His_kin-like_C"/>
</dbReference>
<sequence precursor="true">MIRYFILLILAAFIFSSVGVATLVYKGSTDVTQTQRDIDDAKASVILTGRFVEHLINERFEKLYSAAYAGDTTEILRALVSYTDFVAAAYGHRGAFTVGLMDSGFSVINSISSGTSVCPEGSIVNEEIAERLLNGDFYVGPVLSECAAEKDKGDAYLMFAVPVYNNNKFYGVVYEISTILDSVNSYKLLDYFSEEVSSRIILDDALHYKRDSENYRLLQLKGSLPDGDIVREGQKLIGFYSFYYGDIKLCLIYIRDNFVESFSFDCCPWVEKNKLLVFSSPLILLVILAILEMVHVNEKLGREIRERTEHLESMQKRYQRLFEIIPEYIVLYRQDGEIIECNGRFAQLLKGGNPIGANINFMIREKKRFAKMVSVVVKKGSAVPAEFLLAGRMSQVSVSIHSCIVDLDDKPAILSVMTDLTDYKKMQNTYYLAQKREVVGTIAAGMVHDFSNILQNISLQYSLMERSDADSHKEHMAKIKTILDGANKYLTSVLSYTKDTKDRYEIKSGREFVRNAVEMVESVLPADVLVEYVDAAGDIKIKAMQAKITQALINLCQNASDAMGGKGIIYVSTYVEKKPFGHFFCLSVKDSGVGIPPDVMDHIYKPFFTTKSERGTGLGLATVKQITLDMGGFIDVNSKSGEGTEFILMFSESK</sequence>
<reference evidence="10 11" key="1">
    <citation type="journal article" date="2010" name="Stand. Genomic Sci.">
        <title>Complete genome sequence of Denitrovibrio acetiphilus type strain (N2460).</title>
        <authorList>
            <person name="Kiss H."/>
            <person name="Lang E."/>
            <person name="Lapidus A."/>
            <person name="Copeland A."/>
            <person name="Nolan M."/>
            <person name="Glavina Del Rio T."/>
            <person name="Chen F."/>
            <person name="Lucas S."/>
            <person name="Tice H."/>
            <person name="Cheng J.F."/>
            <person name="Han C."/>
            <person name="Goodwin L."/>
            <person name="Pitluck S."/>
            <person name="Liolios K."/>
            <person name="Pati A."/>
            <person name="Ivanova N."/>
            <person name="Mavromatis K."/>
            <person name="Chen A."/>
            <person name="Palaniappan K."/>
            <person name="Land M."/>
            <person name="Hauser L."/>
            <person name="Chang Y.J."/>
            <person name="Jeffries C.D."/>
            <person name="Detter J.C."/>
            <person name="Brettin T."/>
            <person name="Spring S."/>
            <person name="Rohde M."/>
            <person name="Goker M."/>
            <person name="Woyke T."/>
            <person name="Bristow J."/>
            <person name="Eisen J.A."/>
            <person name="Markowitz V."/>
            <person name="Hugenholtz P."/>
            <person name="Kyrpides N.C."/>
            <person name="Klenk H.P."/>
        </authorList>
    </citation>
    <scope>NUCLEOTIDE SEQUENCE [LARGE SCALE GENOMIC DNA]</scope>
    <source>
        <strain evidence="11">DSM 12809 / NBRC 114555 / N2460</strain>
    </source>
</reference>
<proteinExistence type="predicted"/>
<dbReference type="GO" id="GO:0005524">
    <property type="term" value="F:ATP binding"/>
    <property type="evidence" value="ECO:0007669"/>
    <property type="project" value="UniProtKB-KW"/>
</dbReference>
<evidence type="ECO:0000256" key="8">
    <source>
        <dbReference type="SAM" id="Phobius"/>
    </source>
</evidence>
<dbReference type="Pfam" id="PF02518">
    <property type="entry name" value="HATPase_c"/>
    <property type="match status" value="1"/>
</dbReference>
<keyword evidence="8" id="KW-0472">Membrane</keyword>
<dbReference type="PROSITE" id="PS50109">
    <property type="entry name" value="HIS_KIN"/>
    <property type="match status" value="1"/>
</dbReference>
<evidence type="ECO:0000256" key="1">
    <source>
        <dbReference type="ARBA" id="ARBA00000085"/>
    </source>
</evidence>
<keyword evidence="8" id="KW-1133">Transmembrane helix</keyword>
<feature type="domain" description="Histidine kinase" evidence="9">
    <location>
        <begin position="445"/>
        <end position="654"/>
    </location>
</feature>